<reference evidence="2" key="1">
    <citation type="journal article" date="2021" name="Microb. Physiol.">
        <title>Proteogenomic Insights into the Physiology of Marine, Sulfate-Reducing, Filamentous Desulfonema limicola and Desulfonema magnum.</title>
        <authorList>
            <person name="Schnaars V."/>
            <person name="Wohlbrand L."/>
            <person name="Scheve S."/>
            <person name="Hinrichs C."/>
            <person name="Reinhardt R."/>
            <person name="Rabus R."/>
        </authorList>
    </citation>
    <scope>NUCLEOTIDE SEQUENCE</scope>
    <source>
        <strain evidence="2">4be13</strain>
    </source>
</reference>
<accession>A0A975GKZ5</accession>
<gene>
    <name evidence="2" type="ORF">dnm_010390</name>
</gene>
<evidence type="ECO:0000256" key="1">
    <source>
        <dbReference type="SAM" id="Phobius"/>
    </source>
</evidence>
<protein>
    <submittedName>
        <fullName evidence="2">Uncharacterized protein</fullName>
    </submittedName>
</protein>
<evidence type="ECO:0000313" key="2">
    <source>
        <dbReference type="EMBL" id="QTA85035.1"/>
    </source>
</evidence>
<keyword evidence="1" id="KW-0472">Membrane</keyword>
<keyword evidence="1" id="KW-0812">Transmembrane</keyword>
<sequence length="37" mass="4496">MRDSELKFGIYLEIGIYLRFGIYNLLFPVYPAWRGKR</sequence>
<keyword evidence="1" id="KW-1133">Transmembrane helix</keyword>
<feature type="transmembrane region" description="Helical" evidence="1">
    <location>
        <begin position="14"/>
        <end position="33"/>
    </location>
</feature>
<dbReference type="AlphaFoldDB" id="A0A975GKZ5"/>
<keyword evidence="3" id="KW-1185">Reference proteome</keyword>
<dbReference type="Proteomes" id="UP000663722">
    <property type="component" value="Chromosome"/>
</dbReference>
<dbReference type="EMBL" id="CP061800">
    <property type="protein sequence ID" value="QTA85035.1"/>
    <property type="molecule type" value="Genomic_DNA"/>
</dbReference>
<evidence type="ECO:0000313" key="3">
    <source>
        <dbReference type="Proteomes" id="UP000663722"/>
    </source>
</evidence>
<name>A0A975GKZ5_9BACT</name>
<proteinExistence type="predicted"/>
<dbReference type="KEGG" id="dmm:dnm_010390"/>
<organism evidence="2 3">
    <name type="scientific">Desulfonema magnum</name>
    <dbReference type="NCBI Taxonomy" id="45655"/>
    <lineage>
        <taxon>Bacteria</taxon>
        <taxon>Pseudomonadati</taxon>
        <taxon>Thermodesulfobacteriota</taxon>
        <taxon>Desulfobacteria</taxon>
        <taxon>Desulfobacterales</taxon>
        <taxon>Desulfococcaceae</taxon>
        <taxon>Desulfonema</taxon>
    </lineage>
</organism>